<reference evidence="3" key="1">
    <citation type="journal article" date="2019" name="Int. J. Syst. Evol. Microbiol.">
        <title>The Global Catalogue of Microorganisms (GCM) 10K type strain sequencing project: providing services to taxonomists for standard genome sequencing and annotation.</title>
        <authorList>
            <consortium name="The Broad Institute Genomics Platform"/>
            <consortium name="The Broad Institute Genome Sequencing Center for Infectious Disease"/>
            <person name="Wu L."/>
            <person name="Ma J."/>
        </authorList>
    </citation>
    <scope>NUCLEOTIDE SEQUENCE [LARGE SCALE GENOMIC DNA]</scope>
    <source>
        <strain evidence="3">JCM 4087</strain>
    </source>
</reference>
<keyword evidence="3" id="KW-1185">Reference proteome</keyword>
<dbReference type="PANTHER" id="PTHR33169">
    <property type="entry name" value="PADR-FAMILY TRANSCRIPTIONAL REGULATOR"/>
    <property type="match status" value="1"/>
</dbReference>
<name>A0ABW1EFG8_9BACT</name>
<evidence type="ECO:0000313" key="3">
    <source>
        <dbReference type="Proteomes" id="UP001596091"/>
    </source>
</evidence>
<dbReference type="PANTHER" id="PTHR33169:SF14">
    <property type="entry name" value="TRANSCRIPTIONAL REGULATOR RV3488"/>
    <property type="match status" value="1"/>
</dbReference>
<dbReference type="Gene3D" id="1.10.10.10">
    <property type="entry name" value="Winged helix-like DNA-binding domain superfamily/Winged helix DNA-binding domain"/>
    <property type="match status" value="1"/>
</dbReference>
<dbReference type="InterPro" id="IPR036390">
    <property type="entry name" value="WH_DNA-bd_sf"/>
</dbReference>
<dbReference type="InterPro" id="IPR036388">
    <property type="entry name" value="WH-like_DNA-bd_sf"/>
</dbReference>
<protein>
    <submittedName>
        <fullName evidence="2">PadR family transcriptional regulator</fullName>
    </submittedName>
</protein>
<dbReference type="SUPFAM" id="SSF46785">
    <property type="entry name" value="Winged helix' DNA-binding domain"/>
    <property type="match status" value="1"/>
</dbReference>
<dbReference type="RefSeq" id="WP_263337963.1">
    <property type="nucleotide sequence ID" value="NZ_JAGSYH010000004.1"/>
</dbReference>
<dbReference type="InterPro" id="IPR052509">
    <property type="entry name" value="Metal_resp_DNA-bind_regulator"/>
</dbReference>
<gene>
    <name evidence="2" type="ORF">ACFPT7_06835</name>
</gene>
<proteinExistence type="predicted"/>
<sequence length="110" mass="12104">MGDNATNLLQGTLDLLILRALATGELHGLGVSRRIEQITKGTFLVKPGSLFPALHRMEEAGWLSSFWGESENNRRAKYYKLTKAGKAQMEVETEQWQKVAGAMASALKAV</sequence>
<dbReference type="InterPro" id="IPR005149">
    <property type="entry name" value="Tscrpt_reg_PadR_N"/>
</dbReference>
<dbReference type="EMBL" id="JBHSPH010000002">
    <property type="protein sequence ID" value="MFC5862002.1"/>
    <property type="molecule type" value="Genomic_DNA"/>
</dbReference>
<feature type="domain" description="Transcription regulator PadR N-terminal" evidence="1">
    <location>
        <begin position="17"/>
        <end position="90"/>
    </location>
</feature>
<evidence type="ECO:0000259" key="1">
    <source>
        <dbReference type="Pfam" id="PF03551"/>
    </source>
</evidence>
<evidence type="ECO:0000313" key="2">
    <source>
        <dbReference type="EMBL" id="MFC5862002.1"/>
    </source>
</evidence>
<dbReference type="NCBIfam" id="TIGR03433">
    <property type="entry name" value="padR_acidobact"/>
    <property type="match status" value="1"/>
</dbReference>
<accession>A0ABW1EFG8</accession>
<dbReference type="Proteomes" id="UP001596091">
    <property type="component" value="Unassembled WGS sequence"/>
</dbReference>
<comment type="caution">
    <text evidence="2">The sequence shown here is derived from an EMBL/GenBank/DDBJ whole genome shotgun (WGS) entry which is preliminary data.</text>
</comment>
<dbReference type="Pfam" id="PF03551">
    <property type="entry name" value="PadR"/>
    <property type="match status" value="1"/>
</dbReference>
<organism evidence="2 3">
    <name type="scientific">Acidicapsa dinghuensis</name>
    <dbReference type="NCBI Taxonomy" id="2218256"/>
    <lineage>
        <taxon>Bacteria</taxon>
        <taxon>Pseudomonadati</taxon>
        <taxon>Acidobacteriota</taxon>
        <taxon>Terriglobia</taxon>
        <taxon>Terriglobales</taxon>
        <taxon>Acidobacteriaceae</taxon>
        <taxon>Acidicapsa</taxon>
    </lineage>
</organism>
<dbReference type="InterPro" id="IPR017799">
    <property type="entry name" value="Tscrpt_reg_PadR_acidobac-type"/>
</dbReference>